<reference evidence="10 11" key="1">
    <citation type="journal article" date="2017" name="Mol. Biol. Evol.">
        <title>The 4-celled Tetrabaena socialis nuclear genome reveals the essential components for genetic control of cell number at the origin of multicellularity in the volvocine lineage.</title>
        <authorList>
            <person name="Featherston J."/>
            <person name="Arakaki Y."/>
            <person name="Hanschen E.R."/>
            <person name="Ferris P.J."/>
            <person name="Michod R.E."/>
            <person name="Olson B.J.S.C."/>
            <person name="Nozaki H."/>
            <person name="Durand P.M."/>
        </authorList>
    </citation>
    <scope>NUCLEOTIDE SEQUENCE [LARGE SCALE GENOMIC DNA]</scope>
    <source>
        <strain evidence="10 11">NIES-571</strain>
    </source>
</reference>
<keyword evidence="3" id="KW-0547">Nucleotide-binding</keyword>
<feature type="domain" description="Guanylate cyclase" evidence="9">
    <location>
        <begin position="58"/>
        <end position="94"/>
    </location>
</feature>
<dbReference type="InterPro" id="IPR029787">
    <property type="entry name" value="Nucleotide_cyclase"/>
</dbReference>
<dbReference type="EMBL" id="PGGS01002713">
    <property type="protein sequence ID" value="PNG99513.1"/>
    <property type="molecule type" value="Genomic_DNA"/>
</dbReference>
<keyword evidence="2" id="KW-0812">Transmembrane</keyword>
<protein>
    <submittedName>
        <fullName evidence="10">Atrial natriuretic peptide receptor 2</fullName>
    </submittedName>
</protein>
<dbReference type="PANTHER" id="PTHR11920:SF335">
    <property type="entry name" value="GUANYLATE CYCLASE"/>
    <property type="match status" value="1"/>
</dbReference>
<dbReference type="GO" id="GO:0007168">
    <property type="term" value="P:receptor guanylyl cyclase signaling pathway"/>
    <property type="evidence" value="ECO:0007669"/>
    <property type="project" value="TreeGrafter"/>
</dbReference>
<sequence>MAAAGLAGKVGGRVPQYYPGRLLLYTPPVRVATSQTAGTLHFVQDSPSLVTPNPSVAQLRVGIHSGPATSGVVGHKMPRFCLFGDTINTASRMESTGRPGAIHVSAATKELLPPSEEADEGWQPTGGVEVKGKGRMETYFWAADAGSRALFSGGRRQQRERQQRSQLLAKLRRLEKPQGLDSEPASAAPGADSAGAGAGAGSTGASHARDVTTFATADSNI</sequence>
<dbReference type="Pfam" id="PF00211">
    <property type="entry name" value="Guanylate_cyc"/>
    <property type="match status" value="1"/>
</dbReference>
<comment type="similarity">
    <text evidence="7">Belongs to the adenylyl cyclase class-4/guanylyl cyclase family.</text>
</comment>
<dbReference type="GO" id="GO:0004383">
    <property type="term" value="F:guanylate cyclase activity"/>
    <property type="evidence" value="ECO:0007669"/>
    <property type="project" value="TreeGrafter"/>
</dbReference>
<feature type="non-terminal residue" evidence="10">
    <location>
        <position position="221"/>
    </location>
</feature>
<dbReference type="GO" id="GO:0001653">
    <property type="term" value="F:peptide receptor activity"/>
    <property type="evidence" value="ECO:0007669"/>
    <property type="project" value="TreeGrafter"/>
</dbReference>
<gene>
    <name evidence="10" type="ORF">TSOC_014704</name>
</gene>
<dbReference type="Gene3D" id="3.30.70.1230">
    <property type="entry name" value="Nucleotide cyclase"/>
    <property type="match status" value="1"/>
</dbReference>
<dbReference type="PROSITE" id="PS50125">
    <property type="entry name" value="GUANYLATE_CYCLASE_2"/>
    <property type="match status" value="1"/>
</dbReference>
<keyword evidence="10" id="KW-0675">Receptor</keyword>
<evidence type="ECO:0000313" key="10">
    <source>
        <dbReference type="EMBL" id="PNG99513.1"/>
    </source>
</evidence>
<evidence type="ECO:0000256" key="6">
    <source>
        <dbReference type="ARBA" id="ARBA00023239"/>
    </source>
</evidence>
<proteinExistence type="inferred from homology"/>
<keyword evidence="6 7" id="KW-0456">Lyase</keyword>
<evidence type="ECO:0000256" key="7">
    <source>
        <dbReference type="RuleBase" id="RU000405"/>
    </source>
</evidence>
<dbReference type="InterPro" id="IPR050401">
    <property type="entry name" value="Cyclic_nucleotide_synthase"/>
</dbReference>
<evidence type="ECO:0000256" key="1">
    <source>
        <dbReference type="ARBA" id="ARBA00004370"/>
    </source>
</evidence>
<comment type="subcellular location">
    <subcellularLocation>
        <location evidence="1">Membrane</location>
    </subcellularLocation>
</comment>
<feature type="compositionally biased region" description="Low complexity" evidence="8">
    <location>
        <begin position="185"/>
        <end position="195"/>
    </location>
</feature>
<dbReference type="GO" id="GO:0004016">
    <property type="term" value="F:adenylate cyclase activity"/>
    <property type="evidence" value="ECO:0007669"/>
    <property type="project" value="TreeGrafter"/>
</dbReference>
<feature type="region of interest" description="Disordered" evidence="8">
    <location>
        <begin position="152"/>
        <end position="221"/>
    </location>
</feature>
<accession>A0A2J7ZGW4</accession>
<dbReference type="GO" id="GO:0000166">
    <property type="term" value="F:nucleotide binding"/>
    <property type="evidence" value="ECO:0007669"/>
    <property type="project" value="UniProtKB-KW"/>
</dbReference>
<evidence type="ECO:0000256" key="5">
    <source>
        <dbReference type="ARBA" id="ARBA00023136"/>
    </source>
</evidence>
<dbReference type="PANTHER" id="PTHR11920">
    <property type="entry name" value="GUANYLYL CYCLASE"/>
    <property type="match status" value="1"/>
</dbReference>
<evidence type="ECO:0000256" key="2">
    <source>
        <dbReference type="ARBA" id="ARBA00022692"/>
    </source>
</evidence>
<dbReference type="SUPFAM" id="SSF55073">
    <property type="entry name" value="Nucleotide cyclase"/>
    <property type="match status" value="1"/>
</dbReference>
<dbReference type="CDD" id="cd07302">
    <property type="entry name" value="CHD"/>
    <property type="match status" value="1"/>
</dbReference>
<dbReference type="Proteomes" id="UP000236333">
    <property type="component" value="Unassembled WGS sequence"/>
</dbReference>
<name>A0A2J7ZGW4_9CHLO</name>
<dbReference type="InterPro" id="IPR018297">
    <property type="entry name" value="A/G_cyclase_CS"/>
</dbReference>
<keyword evidence="11" id="KW-1185">Reference proteome</keyword>
<evidence type="ECO:0000256" key="4">
    <source>
        <dbReference type="ARBA" id="ARBA00022989"/>
    </source>
</evidence>
<dbReference type="OrthoDB" id="532905at2759"/>
<keyword evidence="5" id="KW-0472">Membrane</keyword>
<organism evidence="10 11">
    <name type="scientific">Tetrabaena socialis</name>
    <dbReference type="NCBI Taxonomy" id="47790"/>
    <lineage>
        <taxon>Eukaryota</taxon>
        <taxon>Viridiplantae</taxon>
        <taxon>Chlorophyta</taxon>
        <taxon>core chlorophytes</taxon>
        <taxon>Chlorophyceae</taxon>
        <taxon>CS clade</taxon>
        <taxon>Chlamydomonadales</taxon>
        <taxon>Tetrabaenaceae</taxon>
        <taxon>Tetrabaena</taxon>
    </lineage>
</organism>
<evidence type="ECO:0000313" key="11">
    <source>
        <dbReference type="Proteomes" id="UP000236333"/>
    </source>
</evidence>
<dbReference type="GO" id="GO:0005886">
    <property type="term" value="C:plasma membrane"/>
    <property type="evidence" value="ECO:0007669"/>
    <property type="project" value="TreeGrafter"/>
</dbReference>
<evidence type="ECO:0000256" key="3">
    <source>
        <dbReference type="ARBA" id="ARBA00022741"/>
    </source>
</evidence>
<keyword evidence="4" id="KW-1133">Transmembrane helix</keyword>
<dbReference type="PROSITE" id="PS00452">
    <property type="entry name" value="GUANYLATE_CYCLASE_1"/>
    <property type="match status" value="1"/>
</dbReference>
<dbReference type="AlphaFoldDB" id="A0A2J7ZGW4"/>
<dbReference type="GO" id="GO:0035556">
    <property type="term" value="P:intracellular signal transduction"/>
    <property type="evidence" value="ECO:0007669"/>
    <property type="project" value="InterPro"/>
</dbReference>
<comment type="caution">
    <text evidence="10">The sequence shown here is derived from an EMBL/GenBank/DDBJ whole genome shotgun (WGS) entry which is preliminary data.</text>
</comment>
<evidence type="ECO:0000256" key="8">
    <source>
        <dbReference type="SAM" id="MobiDB-lite"/>
    </source>
</evidence>
<evidence type="ECO:0000259" key="9">
    <source>
        <dbReference type="PROSITE" id="PS50125"/>
    </source>
</evidence>
<dbReference type="InterPro" id="IPR001054">
    <property type="entry name" value="A/G_cyclase"/>
</dbReference>